<evidence type="ECO:0000256" key="1">
    <source>
        <dbReference type="ARBA" id="ARBA00004141"/>
    </source>
</evidence>
<dbReference type="AlphaFoldDB" id="A0A3S4CAA1"/>
<evidence type="ECO:0000256" key="7">
    <source>
        <dbReference type="SAM" id="Phobius"/>
    </source>
</evidence>
<dbReference type="Pfam" id="PF03169">
    <property type="entry name" value="OPT"/>
    <property type="match status" value="1"/>
</dbReference>
<evidence type="ECO:0000256" key="6">
    <source>
        <dbReference type="ARBA" id="ARBA00023136"/>
    </source>
</evidence>
<proteinExistence type="inferred from homology"/>
<evidence type="ECO:0000256" key="2">
    <source>
        <dbReference type="ARBA" id="ARBA00008807"/>
    </source>
</evidence>
<dbReference type="Proteomes" id="UP000289323">
    <property type="component" value="Unassembled WGS sequence"/>
</dbReference>
<dbReference type="PANTHER" id="PTHR31645:SF0">
    <property type="entry name" value="OLIGOPEPTIDE TRANSPORTER YGL114W-RELATED"/>
    <property type="match status" value="1"/>
</dbReference>
<evidence type="ECO:0000256" key="5">
    <source>
        <dbReference type="ARBA" id="ARBA00022989"/>
    </source>
</evidence>
<accession>A0A3S4CAA1</accession>
<evidence type="ECO:0000256" key="4">
    <source>
        <dbReference type="ARBA" id="ARBA00022692"/>
    </source>
</evidence>
<dbReference type="PANTHER" id="PTHR31645">
    <property type="entry name" value="OLIGOPEPTIDE TRANSPORTER YGL114W-RELATED"/>
    <property type="match status" value="1"/>
</dbReference>
<keyword evidence="6 7" id="KW-0472">Membrane</keyword>
<keyword evidence="3" id="KW-0813">Transport</keyword>
<keyword evidence="4 7" id="KW-0812">Transmembrane</keyword>
<comment type="similarity">
    <text evidence="2">Belongs to the oligopeptide OPT transporter family.</text>
</comment>
<reference evidence="8 9" key="1">
    <citation type="submission" date="2018-04" db="EMBL/GenBank/DDBJ databases">
        <authorList>
            <person name="Huttner S."/>
            <person name="Dainat J."/>
        </authorList>
    </citation>
    <scope>NUCLEOTIDE SEQUENCE [LARGE SCALE GENOMIC DNA]</scope>
</reference>
<keyword evidence="5 7" id="KW-1133">Transmembrane helix</keyword>
<feature type="transmembrane region" description="Helical" evidence="7">
    <location>
        <begin position="12"/>
        <end position="34"/>
    </location>
</feature>
<dbReference type="GO" id="GO:0000329">
    <property type="term" value="C:fungal-type vacuole membrane"/>
    <property type="evidence" value="ECO:0007669"/>
    <property type="project" value="TreeGrafter"/>
</dbReference>
<sequence>MARSEHFRRTALRPAMVVVGTVLGSLVCLANMYFGLQVGALNTMSPATALLAFAIFRSTSRWLPFAFTPTENVIVQTIASSIAGMPVAASLTNAIPAFEFLRRPDEGGSRHFSVAELMAWSLGVSFFGTVFAAPFRRYFLLQEKLRFPGGYATGVLVGILHRSR</sequence>
<feature type="transmembrane region" description="Helical" evidence="7">
    <location>
        <begin position="117"/>
        <end position="135"/>
    </location>
</feature>
<dbReference type="InterPro" id="IPR004813">
    <property type="entry name" value="OPT"/>
</dbReference>
<feature type="transmembrane region" description="Helical" evidence="7">
    <location>
        <begin position="77"/>
        <end position="97"/>
    </location>
</feature>
<gene>
    <name evidence="8" type="ORF">TT172_LOCUS7977</name>
</gene>
<evidence type="ECO:0000256" key="3">
    <source>
        <dbReference type="ARBA" id="ARBA00022448"/>
    </source>
</evidence>
<protein>
    <submittedName>
        <fullName evidence="8">814f0801-f36e-4f14-8019-25b320dbc927</fullName>
    </submittedName>
</protein>
<dbReference type="GO" id="GO:0035673">
    <property type="term" value="F:oligopeptide transmembrane transporter activity"/>
    <property type="evidence" value="ECO:0007669"/>
    <property type="project" value="InterPro"/>
</dbReference>
<dbReference type="EMBL" id="OUUZ01000015">
    <property type="protein sequence ID" value="SPQ25558.1"/>
    <property type="molecule type" value="Genomic_DNA"/>
</dbReference>
<comment type="subcellular location">
    <subcellularLocation>
        <location evidence="1">Membrane</location>
        <topology evidence="1">Multi-pass membrane protein</topology>
    </subcellularLocation>
</comment>
<name>A0A3S4CAA1_9PEZI</name>
<dbReference type="InterPro" id="IPR045035">
    <property type="entry name" value="YSL-like"/>
</dbReference>
<organism evidence="8 9">
    <name type="scientific">Thermothielavioides terrestris</name>
    <dbReference type="NCBI Taxonomy" id="2587410"/>
    <lineage>
        <taxon>Eukaryota</taxon>
        <taxon>Fungi</taxon>
        <taxon>Dikarya</taxon>
        <taxon>Ascomycota</taxon>
        <taxon>Pezizomycotina</taxon>
        <taxon>Sordariomycetes</taxon>
        <taxon>Sordariomycetidae</taxon>
        <taxon>Sordariales</taxon>
        <taxon>Chaetomiaceae</taxon>
        <taxon>Thermothielavioides</taxon>
    </lineage>
</organism>
<evidence type="ECO:0000313" key="8">
    <source>
        <dbReference type="EMBL" id="SPQ25558.1"/>
    </source>
</evidence>
<evidence type="ECO:0000313" key="9">
    <source>
        <dbReference type="Proteomes" id="UP000289323"/>
    </source>
</evidence>
<feature type="transmembrane region" description="Helical" evidence="7">
    <location>
        <begin position="40"/>
        <end position="56"/>
    </location>
</feature>